<sequence>VSLEDETSTTKVVVRAATGTAAAADLGVPYGQSRLRADGT</sequence>
<proteinExistence type="predicted"/>
<name>A0A382M210_9ZZZZ</name>
<organism evidence="1">
    <name type="scientific">marine metagenome</name>
    <dbReference type="NCBI Taxonomy" id="408172"/>
    <lineage>
        <taxon>unclassified sequences</taxon>
        <taxon>metagenomes</taxon>
        <taxon>ecological metagenomes</taxon>
    </lineage>
</organism>
<reference evidence="1" key="1">
    <citation type="submission" date="2018-05" db="EMBL/GenBank/DDBJ databases">
        <authorList>
            <person name="Lanie J.A."/>
            <person name="Ng W.-L."/>
            <person name="Kazmierczak K.M."/>
            <person name="Andrzejewski T.M."/>
            <person name="Davidsen T.M."/>
            <person name="Wayne K.J."/>
            <person name="Tettelin H."/>
            <person name="Glass J.I."/>
            <person name="Rusch D."/>
            <person name="Podicherti R."/>
            <person name="Tsui H.-C.T."/>
            <person name="Winkler M.E."/>
        </authorList>
    </citation>
    <scope>NUCLEOTIDE SEQUENCE</scope>
</reference>
<gene>
    <name evidence="1" type="ORF">METZ01_LOCUS295888</name>
</gene>
<feature type="non-terminal residue" evidence="1">
    <location>
        <position position="40"/>
    </location>
</feature>
<feature type="non-terminal residue" evidence="1">
    <location>
        <position position="1"/>
    </location>
</feature>
<evidence type="ECO:0000313" key="1">
    <source>
        <dbReference type="EMBL" id="SVC43034.1"/>
    </source>
</evidence>
<dbReference type="AlphaFoldDB" id="A0A382M210"/>
<protein>
    <submittedName>
        <fullName evidence="1">Uncharacterized protein</fullName>
    </submittedName>
</protein>
<accession>A0A382M210</accession>
<dbReference type="EMBL" id="UINC01090786">
    <property type="protein sequence ID" value="SVC43034.1"/>
    <property type="molecule type" value="Genomic_DNA"/>
</dbReference>